<organism evidence="1">
    <name type="scientific">Lepeophtheirus salmonis</name>
    <name type="common">Salmon louse</name>
    <name type="synonym">Caligus salmonis</name>
    <dbReference type="NCBI Taxonomy" id="72036"/>
    <lineage>
        <taxon>Eukaryota</taxon>
        <taxon>Metazoa</taxon>
        <taxon>Ecdysozoa</taxon>
        <taxon>Arthropoda</taxon>
        <taxon>Crustacea</taxon>
        <taxon>Multicrustacea</taxon>
        <taxon>Hexanauplia</taxon>
        <taxon>Copepoda</taxon>
        <taxon>Siphonostomatoida</taxon>
        <taxon>Caligidae</taxon>
        <taxon>Lepeophtheirus</taxon>
    </lineage>
</organism>
<accession>A0A0K2V6H2</accession>
<proteinExistence type="predicted"/>
<dbReference type="EMBL" id="HACA01028544">
    <property type="protein sequence ID" value="CDW45905.1"/>
    <property type="molecule type" value="Transcribed_RNA"/>
</dbReference>
<protein>
    <submittedName>
        <fullName evidence="1">Uncharacterized protein</fullName>
    </submittedName>
</protein>
<evidence type="ECO:0000313" key="1">
    <source>
        <dbReference type="EMBL" id="CDW45905.1"/>
    </source>
</evidence>
<reference evidence="1" key="1">
    <citation type="submission" date="2014-05" db="EMBL/GenBank/DDBJ databases">
        <authorList>
            <person name="Chronopoulou M."/>
        </authorList>
    </citation>
    <scope>NUCLEOTIDE SEQUENCE</scope>
    <source>
        <tissue evidence="1">Whole organism</tissue>
    </source>
</reference>
<sequence>MNLIAYTIVSRTHKMIPCVFYKHTRCLLGFSSEL</sequence>
<dbReference type="AlphaFoldDB" id="A0A0K2V6H2"/>
<name>A0A0K2V6H2_LEPSM</name>